<sequence>MQVDQLQAYCLSKKGTTEEMPFDNETLVFKVMGKMFMLLGLERWERGEPSINVKCDPQKAIELREEYDGTVTGAWHMSKTHWNTIHLHQQMSDAVVLEWIDHSYDLVVSGLTKKVQAQLKDLPN</sequence>
<dbReference type="Gene3D" id="3.90.1150.30">
    <property type="match status" value="1"/>
</dbReference>
<dbReference type="PANTHER" id="PTHR35145">
    <property type="entry name" value="CYTOPLASMIC PROTEIN-RELATED"/>
    <property type="match status" value="1"/>
</dbReference>
<dbReference type="EMBL" id="AP014548">
    <property type="protein sequence ID" value="BAO55176.1"/>
    <property type="molecule type" value="Genomic_DNA"/>
</dbReference>
<dbReference type="AlphaFoldDB" id="W8VZU3"/>
<gene>
    <name evidence="1" type="ORF">NMS_1167</name>
</gene>
<dbReference type="Proteomes" id="UP000031760">
    <property type="component" value="Chromosome"/>
</dbReference>
<dbReference type="InterPro" id="IPR058532">
    <property type="entry name" value="YjbR/MT2646/Rv2570-like"/>
</dbReference>
<dbReference type="RefSeq" id="WP_041495828.1">
    <property type="nucleotide sequence ID" value="NZ_AP014548.1"/>
</dbReference>
<organism evidence="1 2">
    <name type="scientific">Nonlabens marinus S1-08</name>
    <dbReference type="NCBI Taxonomy" id="1454201"/>
    <lineage>
        <taxon>Bacteria</taxon>
        <taxon>Pseudomonadati</taxon>
        <taxon>Bacteroidota</taxon>
        <taxon>Flavobacteriia</taxon>
        <taxon>Flavobacteriales</taxon>
        <taxon>Flavobacteriaceae</taxon>
        <taxon>Nonlabens</taxon>
    </lineage>
</organism>
<accession>W8VZU3</accession>
<reference evidence="1 2" key="1">
    <citation type="journal article" date="2014" name="Proc. Natl. Acad. Sci. U.S.A.">
        <title>Functional characterization of flavobacteria rhodopsins reveals a unique class of light-driven chloride pump in bacteria.</title>
        <authorList>
            <person name="Yoshizawa S."/>
            <person name="Kumagai Y."/>
            <person name="Kim H."/>
            <person name="Ogura Y."/>
            <person name="Hayashi T."/>
            <person name="Iwasaki W."/>
            <person name="DeLong E.F."/>
            <person name="Kogure K."/>
        </authorList>
    </citation>
    <scope>NUCLEOTIDE SEQUENCE [LARGE SCALE GENOMIC DNA]</scope>
    <source>
        <strain evidence="1 2">S1-08</strain>
    </source>
</reference>
<dbReference type="SUPFAM" id="SSF142906">
    <property type="entry name" value="YjbR-like"/>
    <property type="match status" value="1"/>
</dbReference>
<name>W8VZU3_9FLAO</name>
<dbReference type="KEGG" id="nmf:NMS_1167"/>
<keyword evidence="2" id="KW-1185">Reference proteome</keyword>
<dbReference type="InterPro" id="IPR007351">
    <property type="entry name" value="YjbR"/>
</dbReference>
<dbReference type="Pfam" id="PF04237">
    <property type="entry name" value="YjbR"/>
    <property type="match status" value="1"/>
</dbReference>
<dbReference type="STRING" id="1454201.NMS_1167"/>
<dbReference type="InterPro" id="IPR038056">
    <property type="entry name" value="YjbR-like_sf"/>
</dbReference>
<dbReference type="OrthoDB" id="9789813at2"/>
<dbReference type="HOGENOM" id="CLU_105851_1_1_10"/>
<evidence type="ECO:0000313" key="1">
    <source>
        <dbReference type="EMBL" id="BAO55176.1"/>
    </source>
</evidence>
<evidence type="ECO:0000313" key="2">
    <source>
        <dbReference type="Proteomes" id="UP000031760"/>
    </source>
</evidence>
<dbReference type="PANTHER" id="PTHR35145:SF1">
    <property type="entry name" value="CYTOPLASMIC PROTEIN"/>
    <property type="match status" value="1"/>
</dbReference>
<protein>
    <recommendedName>
        <fullName evidence="3">MmcQ-like protein</fullName>
    </recommendedName>
</protein>
<proteinExistence type="predicted"/>
<evidence type="ECO:0008006" key="3">
    <source>
        <dbReference type="Google" id="ProtNLM"/>
    </source>
</evidence>